<feature type="non-terminal residue" evidence="1">
    <location>
        <position position="202"/>
    </location>
</feature>
<sequence>MSRKRMRSDIITFGGYFYLNQLFILLLLKPEAIVCLTESDISKGFPRNRLALHGDSHAENNEDSTVSTRHVLAGETAHLSFHFRWRSLTGHGDVPSVTWLFTPLAINDLKNPLPPILLEVEFPVSRFSKTVQAVNCTEPSFQSALPSSPAACYVGSLSISNTLRADEGWYTGRVPGAEPTTTSVLLLIDYDSTQATPSSIPA</sequence>
<gene>
    <name evidence="1" type="ORF">TR92360</name>
</gene>
<reference evidence="1" key="1">
    <citation type="submission" date="2016-01" db="EMBL/GenBank/DDBJ databases">
        <title>Reference transcriptome for the parasite Schistocephalus solidus: insights into the molecular evolution of parasitism.</title>
        <authorList>
            <person name="Hebert F.O."/>
            <person name="Grambauer S."/>
            <person name="Barber I."/>
            <person name="Landry C.R."/>
            <person name="Aubin-Horth N."/>
        </authorList>
    </citation>
    <scope>NUCLEOTIDE SEQUENCE</scope>
</reference>
<evidence type="ECO:0000313" key="1">
    <source>
        <dbReference type="EMBL" id="JAP41297.1"/>
    </source>
</evidence>
<dbReference type="EMBL" id="GEEE01021928">
    <property type="protein sequence ID" value="JAP41297.1"/>
    <property type="molecule type" value="Transcribed_RNA"/>
</dbReference>
<accession>A0A0X3NUW5</accession>
<name>A0A0X3NUW5_SCHSO</name>
<proteinExistence type="predicted"/>
<dbReference type="AlphaFoldDB" id="A0A0X3NUW5"/>
<protein>
    <submittedName>
        <fullName evidence="1">Uncharacterized protein</fullName>
    </submittedName>
</protein>
<organism evidence="1">
    <name type="scientific">Schistocephalus solidus</name>
    <name type="common">Tapeworm</name>
    <dbReference type="NCBI Taxonomy" id="70667"/>
    <lineage>
        <taxon>Eukaryota</taxon>
        <taxon>Metazoa</taxon>
        <taxon>Spiralia</taxon>
        <taxon>Lophotrochozoa</taxon>
        <taxon>Platyhelminthes</taxon>
        <taxon>Cestoda</taxon>
        <taxon>Eucestoda</taxon>
        <taxon>Diphyllobothriidea</taxon>
        <taxon>Diphyllobothriidae</taxon>
        <taxon>Schistocephalus</taxon>
    </lineage>
</organism>